<dbReference type="EMBL" id="CP000950">
    <property type="protein sequence ID" value="ACA69116.1"/>
    <property type="molecule type" value="Genomic_DNA"/>
</dbReference>
<protein>
    <submittedName>
        <fullName evidence="2">Uncharacterized protein</fullName>
    </submittedName>
</protein>
<proteinExistence type="predicted"/>
<dbReference type="PATRIC" id="fig|502800.11.peg.3554"/>
<name>A0A0H3B5B5_YERPY</name>
<evidence type="ECO:0000313" key="2">
    <source>
        <dbReference type="EMBL" id="ACA69116.1"/>
    </source>
</evidence>
<gene>
    <name evidence="2" type="ordered locus">YPK_2840</name>
</gene>
<dbReference type="AlphaFoldDB" id="A0A0H3B5B5"/>
<accession>A0A0H3B5B5</accession>
<dbReference type="KEGG" id="ypy:YPK_2840"/>
<feature type="transmembrane region" description="Helical" evidence="1">
    <location>
        <begin position="6"/>
        <end position="35"/>
    </location>
</feature>
<evidence type="ECO:0000256" key="1">
    <source>
        <dbReference type="SAM" id="Phobius"/>
    </source>
</evidence>
<keyword evidence="1" id="KW-1133">Transmembrane helix</keyword>
<reference evidence="2" key="1">
    <citation type="submission" date="2008-02" db="EMBL/GenBank/DDBJ databases">
        <title>Complete sequence of Yersinia pseudotuberculosis YPIII.</title>
        <authorList>
            <consortium name="US DOE Joint Genome Institute"/>
            <person name="Challacombe J.F."/>
            <person name="Bruce D."/>
            <person name="Detter J.C."/>
            <person name="Green L."/>
            <person name="Land M."/>
            <person name="Munk C."/>
            <person name="Lindler L.E."/>
            <person name="Nikolich M.P."/>
            <person name="Brettin T."/>
        </authorList>
    </citation>
    <scope>NUCLEOTIDE SEQUENCE</scope>
    <source>
        <strain evidence="2">YPIII</strain>
    </source>
</reference>
<keyword evidence="1" id="KW-0812">Transmembrane</keyword>
<sequence>MMIAWLLYIPVDVFILSICANHMCYNSLFTIAIIFKTIVININQ</sequence>
<organism evidence="2">
    <name type="scientific">Yersinia pseudotuberculosis serotype O:3 (strain YPIII)</name>
    <dbReference type="NCBI Taxonomy" id="502800"/>
    <lineage>
        <taxon>Bacteria</taxon>
        <taxon>Pseudomonadati</taxon>
        <taxon>Pseudomonadota</taxon>
        <taxon>Gammaproteobacteria</taxon>
        <taxon>Enterobacterales</taxon>
        <taxon>Yersiniaceae</taxon>
        <taxon>Yersinia</taxon>
    </lineage>
</organism>
<keyword evidence="1" id="KW-0472">Membrane</keyword>